<dbReference type="InterPro" id="IPR033947">
    <property type="entry name" value="ETF_alpha_N"/>
</dbReference>
<dbReference type="FunFam" id="3.40.50.620:FF:000041">
    <property type="entry name" value="Electron transfer flavoprotein alpha subunit"/>
    <property type="match status" value="1"/>
</dbReference>
<comment type="subunit">
    <text evidence="7">Heterodimer of an alpha and a beta subunit.</text>
</comment>
<sequence length="333" mass="34202">MLARASATATRGLASARFASTLIIAEPGAGVASPGTLSAVTAAKAIGGSVDVFIAGKDAAADAEALAKVDGVARVFKADNEALANGIAEDMTAAILACQEANKYSHIMTPASNYGKNFLPRVAAKLDMAQVSDVMAIEGEDTFLRPMYAGNAIARVKATGAVKIMTVRATGFDKASPEGGSAAVEDAPAFESAGKSAFKSEEMVKSDRPELESASVVVSGGRGIKSEENFELMFKLADKLDAAVGASRAAVDAGFCSNDMQVGQTGKIVAPDLYIAVGISGAIQHLAGMKDSKTIVCINKDEEAPIFGVSDYGLVADLFKAVPELTEKLPARS</sequence>
<keyword evidence="12" id="KW-1185">Reference proteome</keyword>
<dbReference type="FunFam" id="3.40.50.1220:FF:000001">
    <property type="entry name" value="Electron transfer flavoprotein, alpha subunit"/>
    <property type="match status" value="1"/>
</dbReference>
<keyword evidence="5 7" id="KW-0274">FAD</keyword>
<dbReference type="GO" id="GO:0050660">
    <property type="term" value="F:flavin adenine dinucleotide binding"/>
    <property type="evidence" value="ECO:0007669"/>
    <property type="project" value="InterPro"/>
</dbReference>
<feature type="domain" description="Electron transfer flavoprotein alpha/beta-subunit N-terminal" evidence="9">
    <location>
        <begin position="21"/>
        <end position="202"/>
    </location>
</feature>
<protein>
    <recommendedName>
        <fullName evidence="7">Electron transfer flavoprotein subunit alpha</fullName>
        <shortName evidence="7">Alpha-ETF</shortName>
    </recommendedName>
</protein>
<dbReference type="GO" id="GO:0033539">
    <property type="term" value="P:fatty acid beta-oxidation using acyl-CoA dehydrogenase"/>
    <property type="evidence" value="ECO:0007669"/>
    <property type="project" value="TreeGrafter"/>
</dbReference>
<dbReference type="GO" id="GO:0009055">
    <property type="term" value="F:electron transfer activity"/>
    <property type="evidence" value="ECO:0007669"/>
    <property type="project" value="InterPro"/>
</dbReference>
<reference evidence="11" key="1">
    <citation type="submission" date="2019-07" db="EMBL/GenBank/DDBJ databases">
        <title>Genomes of Cafeteria roenbergensis.</title>
        <authorList>
            <person name="Fischer M.G."/>
            <person name="Hackl T."/>
            <person name="Roman M."/>
        </authorList>
    </citation>
    <scope>NUCLEOTIDE SEQUENCE [LARGE SCALE GENOMIC DNA]</scope>
    <source>
        <strain evidence="11">BVI</strain>
    </source>
</reference>
<keyword evidence="7" id="KW-0496">Mitochondrion</keyword>
<dbReference type="PIRSF" id="PIRSF000089">
    <property type="entry name" value="Electra_flavoP_a"/>
    <property type="match status" value="1"/>
</dbReference>
<dbReference type="InterPro" id="IPR029035">
    <property type="entry name" value="DHS-like_NAD/FAD-binding_dom"/>
</dbReference>
<feature type="binding site" evidence="8">
    <location>
        <begin position="247"/>
        <end position="248"/>
    </location>
    <ligand>
        <name>FAD</name>
        <dbReference type="ChEBI" id="CHEBI:57692"/>
    </ligand>
</feature>
<evidence type="ECO:0000256" key="3">
    <source>
        <dbReference type="ARBA" id="ARBA00022448"/>
    </source>
</evidence>
<evidence type="ECO:0000256" key="4">
    <source>
        <dbReference type="ARBA" id="ARBA00022630"/>
    </source>
</evidence>
<feature type="binding site" evidence="8">
    <location>
        <position position="222"/>
    </location>
    <ligand>
        <name>FAD</name>
        <dbReference type="ChEBI" id="CHEBI:57692"/>
    </ligand>
</feature>
<keyword evidence="3 7" id="KW-0813">Transport</keyword>
<dbReference type="AlphaFoldDB" id="A0A5A8CMY3"/>
<name>A0A5A8CMY3_CAFRO</name>
<dbReference type="Gene3D" id="3.40.50.1220">
    <property type="entry name" value="TPP-binding domain"/>
    <property type="match status" value="1"/>
</dbReference>
<dbReference type="InterPro" id="IPR014729">
    <property type="entry name" value="Rossmann-like_a/b/a_fold"/>
</dbReference>
<dbReference type="InterPro" id="IPR014731">
    <property type="entry name" value="ETF_asu_C"/>
</dbReference>
<keyword evidence="4 7" id="KW-0285">Flavoprotein</keyword>
<evidence type="ECO:0000313" key="12">
    <source>
        <dbReference type="Proteomes" id="UP000323011"/>
    </source>
</evidence>
<evidence type="ECO:0000313" key="10">
    <source>
        <dbReference type="EMBL" id="CAD8561822.1"/>
    </source>
</evidence>
<feature type="binding site" evidence="8">
    <location>
        <position position="299"/>
    </location>
    <ligand>
        <name>FAD</name>
        <dbReference type="ChEBI" id="CHEBI:57692"/>
    </ligand>
</feature>
<evidence type="ECO:0000313" key="11">
    <source>
        <dbReference type="EMBL" id="KAA0153877.1"/>
    </source>
</evidence>
<evidence type="ECO:0000256" key="1">
    <source>
        <dbReference type="ARBA" id="ARBA00004305"/>
    </source>
</evidence>
<dbReference type="InterPro" id="IPR014730">
    <property type="entry name" value="ETF_a/b_N"/>
</dbReference>
<organism evidence="11 12">
    <name type="scientific">Cafeteria roenbergensis</name>
    <name type="common">Marine flagellate</name>
    <dbReference type="NCBI Taxonomy" id="33653"/>
    <lineage>
        <taxon>Eukaryota</taxon>
        <taxon>Sar</taxon>
        <taxon>Stramenopiles</taxon>
        <taxon>Bigyra</taxon>
        <taxon>Opalozoa</taxon>
        <taxon>Bicosoecida</taxon>
        <taxon>Cafeteriaceae</taxon>
        <taxon>Cafeteria</taxon>
    </lineage>
</organism>
<dbReference type="PANTHER" id="PTHR43153:SF1">
    <property type="entry name" value="ELECTRON TRANSFER FLAVOPROTEIN SUBUNIT ALPHA, MITOCHONDRIAL"/>
    <property type="match status" value="1"/>
</dbReference>
<evidence type="ECO:0000256" key="2">
    <source>
        <dbReference type="ARBA" id="ARBA00005817"/>
    </source>
</evidence>
<dbReference type="SMART" id="SM00893">
    <property type="entry name" value="ETF"/>
    <property type="match status" value="1"/>
</dbReference>
<dbReference type="Proteomes" id="UP000323011">
    <property type="component" value="Unassembled WGS sequence"/>
</dbReference>
<comment type="cofactor">
    <cofactor evidence="7 8">
        <name>FAD</name>
        <dbReference type="ChEBI" id="CHEBI:57692"/>
    </cofactor>
    <text evidence="7 8">Binds 1 FAD per dimer.</text>
</comment>
<accession>A0A5A8CMY3</accession>
<dbReference type="SUPFAM" id="SSF52402">
    <property type="entry name" value="Adenine nucleotide alpha hydrolases-like"/>
    <property type="match status" value="1"/>
</dbReference>
<evidence type="ECO:0000256" key="8">
    <source>
        <dbReference type="PIRSR" id="PIRSR000089-1"/>
    </source>
</evidence>
<evidence type="ECO:0000256" key="6">
    <source>
        <dbReference type="ARBA" id="ARBA00022982"/>
    </source>
</evidence>
<feature type="binding site" evidence="8">
    <location>
        <begin position="261"/>
        <end position="265"/>
    </location>
    <ligand>
        <name>FAD</name>
        <dbReference type="ChEBI" id="CHEBI:57692"/>
    </ligand>
</feature>
<dbReference type="Pfam" id="PF00766">
    <property type="entry name" value="ETF_alpha"/>
    <property type="match status" value="1"/>
</dbReference>
<comment type="similarity">
    <text evidence="2 7">Belongs to the ETF alpha-subunit/FixB family.</text>
</comment>
<dbReference type="PANTHER" id="PTHR43153">
    <property type="entry name" value="ELECTRON TRANSFER FLAVOPROTEIN ALPHA"/>
    <property type="match status" value="1"/>
</dbReference>
<gene>
    <name evidence="10" type="ORF">CROE0942_LOCUS6199</name>
    <name evidence="11" type="ORF">FNF29_02867</name>
</gene>
<evidence type="ECO:0000256" key="7">
    <source>
        <dbReference type="PIRNR" id="PIRNR000089"/>
    </source>
</evidence>
<dbReference type="SUPFAM" id="SSF52467">
    <property type="entry name" value="DHS-like NAD/FAD-binding domain"/>
    <property type="match status" value="1"/>
</dbReference>
<dbReference type="CDD" id="cd01715">
    <property type="entry name" value="ETF_alpha"/>
    <property type="match status" value="1"/>
</dbReference>
<reference evidence="10" key="2">
    <citation type="submission" date="2021-01" db="EMBL/GenBank/DDBJ databases">
        <authorList>
            <person name="Corre E."/>
            <person name="Pelletier E."/>
            <person name="Niang G."/>
            <person name="Scheremetjew M."/>
            <person name="Finn R."/>
            <person name="Kale V."/>
            <person name="Holt S."/>
            <person name="Cochrane G."/>
            <person name="Meng A."/>
            <person name="Brown T."/>
            <person name="Cohen L."/>
        </authorList>
    </citation>
    <scope>NUCLEOTIDE SEQUENCE</scope>
    <source>
        <strain evidence="10">E4-10</strain>
    </source>
</reference>
<dbReference type="EMBL" id="HBET01009168">
    <property type="protein sequence ID" value="CAD8561822.1"/>
    <property type="molecule type" value="Transcribed_RNA"/>
</dbReference>
<dbReference type="Pfam" id="PF01012">
    <property type="entry name" value="ETF"/>
    <property type="match status" value="1"/>
</dbReference>
<dbReference type="OMA" id="WRPYAEQ"/>
<keyword evidence="6 7" id="KW-0249">Electron transport</keyword>
<dbReference type="InterPro" id="IPR001308">
    <property type="entry name" value="ETF_a/FixB"/>
</dbReference>
<dbReference type="Gene3D" id="3.40.50.620">
    <property type="entry name" value="HUPs"/>
    <property type="match status" value="1"/>
</dbReference>
<feature type="binding site" evidence="8">
    <location>
        <begin position="278"/>
        <end position="285"/>
    </location>
    <ligand>
        <name>FAD</name>
        <dbReference type="ChEBI" id="CHEBI:57692"/>
    </ligand>
</feature>
<dbReference type="EMBL" id="VLTN01000014">
    <property type="protein sequence ID" value="KAA0153877.1"/>
    <property type="molecule type" value="Genomic_DNA"/>
</dbReference>
<evidence type="ECO:0000259" key="9">
    <source>
        <dbReference type="SMART" id="SM00893"/>
    </source>
</evidence>
<evidence type="ECO:0000256" key="5">
    <source>
        <dbReference type="ARBA" id="ARBA00022827"/>
    </source>
</evidence>
<proteinExistence type="inferred from homology"/>
<comment type="function">
    <text evidence="7">The electron transfer flavoprotein serves as a specific electron acceptor for several dehydrogenases, including five acyl-CoA dehydrogenases, glutaryl-CoA and sarcosine dehydrogenase. It transfers the electrons to the main mitochondrial respiratory chain via ETF-ubiquinone oxidoreductase (ETF dehydrogenase).</text>
</comment>
<comment type="subcellular location">
    <subcellularLocation>
        <location evidence="1 7">Mitochondrion matrix</location>
    </subcellularLocation>
</comment>
<dbReference type="GO" id="GO:0005759">
    <property type="term" value="C:mitochondrial matrix"/>
    <property type="evidence" value="ECO:0007669"/>
    <property type="project" value="UniProtKB-SubCell"/>
</dbReference>